<comment type="similarity">
    <text evidence="3">Belongs to the SAAL1 family.</text>
</comment>
<organism evidence="4 5">
    <name type="scientific">Ceratitis capitata</name>
    <name type="common">Mediterranean fruit fly</name>
    <name type="synonym">Tephritis capitata</name>
    <dbReference type="NCBI Taxonomy" id="7213"/>
    <lineage>
        <taxon>Eukaryota</taxon>
        <taxon>Metazoa</taxon>
        <taxon>Ecdysozoa</taxon>
        <taxon>Arthropoda</taxon>
        <taxon>Hexapoda</taxon>
        <taxon>Insecta</taxon>
        <taxon>Pterygota</taxon>
        <taxon>Neoptera</taxon>
        <taxon>Endopterygota</taxon>
        <taxon>Diptera</taxon>
        <taxon>Brachycera</taxon>
        <taxon>Muscomorpha</taxon>
        <taxon>Tephritoidea</taxon>
        <taxon>Tephritidae</taxon>
        <taxon>Ceratitis</taxon>
        <taxon>Ceratitis</taxon>
    </lineage>
</organism>
<comment type="caution">
    <text evidence="4">The sequence shown here is derived from an EMBL/GenBank/DDBJ whole genome shotgun (WGS) entry which is preliminary data.</text>
</comment>
<gene>
    <name evidence="4" type="ORF">CCAP1982_LOCUS21247</name>
</gene>
<reference evidence="4" key="1">
    <citation type="submission" date="2020-11" db="EMBL/GenBank/DDBJ databases">
        <authorList>
            <person name="Whitehead M."/>
        </authorList>
    </citation>
    <scope>NUCLEOTIDE SEQUENCE</scope>
    <source>
        <strain evidence="4">EGII</strain>
    </source>
</reference>
<dbReference type="PANTHER" id="PTHR23424">
    <property type="entry name" value="SERUM AMYLOID A"/>
    <property type="match status" value="1"/>
</dbReference>
<evidence type="ECO:0000313" key="5">
    <source>
        <dbReference type="Proteomes" id="UP000606786"/>
    </source>
</evidence>
<sequence length="110" mass="12654">MTIEEDVVQLLLEHNVLELFAHSINITDDKRLVEILVGILGNMCNFKSARDSLIENTTLVQTLLDLTNCSDSLTLLQLTRLFSVVLIHADREIALRWYRHICLYPDFAKI</sequence>
<dbReference type="OrthoDB" id="2156856at2759"/>
<evidence type="ECO:0000256" key="3">
    <source>
        <dbReference type="ARBA" id="ARBA00038401"/>
    </source>
</evidence>
<evidence type="ECO:0000256" key="2">
    <source>
        <dbReference type="ARBA" id="ARBA00023242"/>
    </source>
</evidence>
<dbReference type="SUPFAM" id="SSF48371">
    <property type="entry name" value="ARM repeat"/>
    <property type="match status" value="1"/>
</dbReference>
<accession>A0A811VCT6</accession>
<dbReference type="Proteomes" id="UP000606786">
    <property type="component" value="Unassembled WGS sequence"/>
</dbReference>
<dbReference type="EMBL" id="CAJHJT010000056">
    <property type="protein sequence ID" value="CAD7013176.1"/>
    <property type="molecule type" value="Genomic_DNA"/>
</dbReference>
<name>A0A811VCT6_CERCA</name>
<comment type="subcellular location">
    <subcellularLocation>
        <location evidence="1">Nucleus</location>
    </subcellularLocation>
</comment>
<evidence type="ECO:0000256" key="1">
    <source>
        <dbReference type="ARBA" id="ARBA00004123"/>
    </source>
</evidence>
<dbReference type="GO" id="GO:0005654">
    <property type="term" value="C:nucleoplasm"/>
    <property type="evidence" value="ECO:0007669"/>
    <property type="project" value="TreeGrafter"/>
</dbReference>
<dbReference type="AlphaFoldDB" id="A0A811VCT6"/>
<dbReference type="InterPro" id="IPR052464">
    <property type="entry name" value="Synovial_Prolif_Regulator"/>
</dbReference>
<dbReference type="InterPro" id="IPR016024">
    <property type="entry name" value="ARM-type_fold"/>
</dbReference>
<keyword evidence="5" id="KW-1185">Reference proteome</keyword>
<proteinExistence type="inferred from homology"/>
<keyword evidence="2" id="KW-0539">Nucleus</keyword>
<evidence type="ECO:0000313" key="4">
    <source>
        <dbReference type="EMBL" id="CAD7013176.1"/>
    </source>
</evidence>
<dbReference type="PANTHER" id="PTHR23424:SF23">
    <property type="entry name" value="PROTEIN SAAL1"/>
    <property type="match status" value="1"/>
</dbReference>
<protein>
    <submittedName>
        <fullName evidence="4">(Mediterranean fruit fly) hypothetical protein</fullName>
    </submittedName>
</protein>